<protein>
    <submittedName>
        <fullName evidence="4">ATP-dependent DNA helicase Q-like 4A</fullName>
    </submittedName>
</protein>
<keyword evidence="2" id="KW-0812">Transmembrane</keyword>
<dbReference type="PANTHER" id="PTHR13710:SF156">
    <property type="entry name" value="ATP-DEPENDENT DNA HELICASE Q-LIKE 4B"/>
    <property type="match status" value="1"/>
</dbReference>
<keyword evidence="2" id="KW-0472">Membrane</keyword>
<dbReference type="SUPFAM" id="SSF52540">
    <property type="entry name" value="P-loop containing nucleoside triphosphate hydrolases"/>
    <property type="match status" value="1"/>
</dbReference>
<evidence type="ECO:0000259" key="3">
    <source>
        <dbReference type="PROSITE" id="PS51192"/>
    </source>
</evidence>
<name>A0ABR2MSU0_9ASPA</name>
<proteinExistence type="inferred from homology"/>
<feature type="transmembrane region" description="Helical" evidence="2">
    <location>
        <begin position="211"/>
        <end position="232"/>
    </location>
</feature>
<dbReference type="PROSITE" id="PS51192">
    <property type="entry name" value="HELICASE_ATP_BIND_1"/>
    <property type="match status" value="1"/>
</dbReference>
<accession>A0ABR2MSU0</accession>
<organism evidence="4 5">
    <name type="scientific">Platanthera guangdongensis</name>
    <dbReference type="NCBI Taxonomy" id="2320717"/>
    <lineage>
        <taxon>Eukaryota</taxon>
        <taxon>Viridiplantae</taxon>
        <taxon>Streptophyta</taxon>
        <taxon>Embryophyta</taxon>
        <taxon>Tracheophyta</taxon>
        <taxon>Spermatophyta</taxon>
        <taxon>Magnoliopsida</taxon>
        <taxon>Liliopsida</taxon>
        <taxon>Asparagales</taxon>
        <taxon>Orchidaceae</taxon>
        <taxon>Orchidoideae</taxon>
        <taxon>Orchideae</taxon>
        <taxon>Orchidinae</taxon>
        <taxon>Platanthera</taxon>
    </lineage>
</organism>
<dbReference type="InterPro" id="IPR011545">
    <property type="entry name" value="DEAD/DEAH_box_helicase_dom"/>
</dbReference>
<evidence type="ECO:0000313" key="4">
    <source>
        <dbReference type="EMBL" id="KAK8966560.1"/>
    </source>
</evidence>
<dbReference type="CDD" id="cd17920">
    <property type="entry name" value="DEXHc_RecQ"/>
    <property type="match status" value="1"/>
</dbReference>
<dbReference type="EMBL" id="JBBWWR010000005">
    <property type="protein sequence ID" value="KAK8966560.1"/>
    <property type="molecule type" value="Genomic_DNA"/>
</dbReference>
<dbReference type="InterPro" id="IPR027417">
    <property type="entry name" value="P-loop_NTPase"/>
</dbReference>
<dbReference type="Gene3D" id="3.40.50.300">
    <property type="entry name" value="P-loop containing nucleotide triphosphate hydrolases"/>
    <property type="match status" value="1"/>
</dbReference>
<comment type="caution">
    <text evidence="4">The sequence shown here is derived from an EMBL/GenBank/DDBJ whole genome shotgun (WGS) entry which is preliminary data.</text>
</comment>
<gene>
    <name evidence="4" type="primary">RECQL4A</name>
    <name evidence="4" type="ORF">KSP40_PGU021944</name>
</gene>
<dbReference type="Pfam" id="PF00270">
    <property type="entry name" value="DEAD"/>
    <property type="match status" value="1"/>
</dbReference>
<comment type="similarity">
    <text evidence="1">Belongs to the helicase family. RecQ subfamily.</text>
</comment>
<sequence length="284" mass="32768">MLQLAFCPDALKHLQEMKDRLITVSNELLDNADDLSPTQFENLRQERLLLNKKIQHLERHLQYVQNEERQRSHTMTSTVAVHSFQTDTSLSKSSFDALRSDSQINVQKEFVRSWNSPPPFLATDRLNFSSAPMEREVYTPKLLDVKYIEGSSDKRWKSVDFSWTKKLEAYNRKVFGNHSFRPNQREVINATMSGYDVFVLMPTGGGKSLTYQLPALIFSGITLVVSPLVSLIQDQIMHLMQANIPAAYLSANLEWAEQQEIHRELLSETCKYKLLYVTPEKIAR</sequence>
<evidence type="ECO:0000256" key="2">
    <source>
        <dbReference type="SAM" id="Phobius"/>
    </source>
</evidence>
<evidence type="ECO:0000313" key="5">
    <source>
        <dbReference type="Proteomes" id="UP001412067"/>
    </source>
</evidence>
<dbReference type="InterPro" id="IPR014001">
    <property type="entry name" value="Helicase_ATP-bd"/>
</dbReference>
<reference evidence="4 5" key="1">
    <citation type="journal article" date="2022" name="Nat. Plants">
        <title>Genomes of leafy and leafless Platanthera orchids illuminate the evolution of mycoheterotrophy.</title>
        <authorList>
            <person name="Li M.H."/>
            <person name="Liu K.W."/>
            <person name="Li Z."/>
            <person name="Lu H.C."/>
            <person name="Ye Q.L."/>
            <person name="Zhang D."/>
            <person name="Wang J.Y."/>
            <person name="Li Y.F."/>
            <person name="Zhong Z.M."/>
            <person name="Liu X."/>
            <person name="Yu X."/>
            <person name="Liu D.K."/>
            <person name="Tu X.D."/>
            <person name="Liu B."/>
            <person name="Hao Y."/>
            <person name="Liao X.Y."/>
            <person name="Jiang Y.T."/>
            <person name="Sun W.H."/>
            <person name="Chen J."/>
            <person name="Chen Y.Q."/>
            <person name="Ai Y."/>
            <person name="Zhai J.W."/>
            <person name="Wu S.S."/>
            <person name="Zhou Z."/>
            <person name="Hsiao Y.Y."/>
            <person name="Wu W.L."/>
            <person name="Chen Y.Y."/>
            <person name="Lin Y.F."/>
            <person name="Hsu J.L."/>
            <person name="Li C.Y."/>
            <person name="Wang Z.W."/>
            <person name="Zhao X."/>
            <person name="Zhong W.Y."/>
            <person name="Ma X.K."/>
            <person name="Ma L."/>
            <person name="Huang J."/>
            <person name="Chen G.Z."/>
            <person name="Huang M.Z."/>
            <person name="Huang L."/>
            <person name="Peng D.H."/>
            <person name="Luo Y.B."/>
            <person name="Zou S.Q."/>
            <person name="Chen S.P."/>
            <person name="Lan S."/>
            <person name="Tsai W.C."/>
            <person name="Van de Peer Y."/>
            <person name="Liu Z.J."/>
        </authorList>
    </citation>
    <scope>NUCLEOTIDE SEQUENCE [LARGE SCALE GENOMIC DNA]</scope>
    <source>
        <strain evidence="4">Lor288</strain>
    </source>
</reference>
<dbReference type="Proteomes" id="UP001412067">
    <property type="component" value="Unassembled WGS sequence"/>
</dbReference>
<dbReference type="PANTHER" id="PTHR13710">
    <property type="entry name" value="DNA HELICASE RECQ FAMILY MEMBER"/>
    <property type="match status" value="1"/>
</dbReference>
<feature type="domain" description="Helicase ATP-binding" evidence="3">
    <location>
        <begin position="188"/>
        <end position="284"/>
    </location>
</feature>
<evidence type="ECO:0000256" key="1">
    <source>
        <dbReference type="ARBA" id="ARBA00005446"/>
    </source>
</evidence>
<keyword evidence="2" id="KW-1133">Transmembrane helix</keyword>
<keyword evidence="5" id="KW-1185">Reference proteome</keyword>